<keyword evidence="5 9" id="KW-1133">Transmembrane helix</keyword>
<feature type="binding site" evidence="8">
    <location>
        <position position="235"/>
    </location>
    <ligand>
        <name>Zn(2+)</name>
        <dbReference type="ChEBI" id="CHEBI:29105"/>
        <note>catalytic</note>
    </ligand>
</feature>
<keyword evidence="7" id="KW-0106">Calcium</keyword>
<evidence type="ECO:0000256" key="6">
    <source>
        <dbReference type="ARBA" id="ARBA00023136"/>
    </source>
</evidence>
<dbReference type="GO" id="GO:0016811">
    <property type="term" value="F:hydrolase activity, acting on carbon-nitrogen (but not peptide) bonds, in linear amides"/>
    <property type="evidence" value="ECO:0007669"/>
    <property type="project" value="InterPro"/>
</dbReference>
<feature type="binding site" evidence="8">
    <location>
        <position position="231"/>
    </location>
    <ligand>
        <name>Zn(2+)</name>
        <dbReference type="ChEBI" id="CHEBI:29105"/>
        <note>catalytic</note>
    </ligand>
</feature>
<dbReference type="GO" id="GO:0005789">
    <property type="term" value="C:endoplasmic reticulum membrane"/>
    <property type="evidence" value="ECO:0007669"/>
    <property type="project" value="TreeGrafter"/>
</dbReference>
<feature type="transmembrane region" description="Helical" evidence="9">
    <location>
        <begin position="232"/>
        <end position="252"/>
    </location>
</feature>
<keyword evidence="7" id="KW-0479">Metal-binding</keyword>
<comment type="cofactor">
    <cofactor evidence="8">
        <name>Zn(2+)</name>
        <dbReference type="ChEBI" id="CHEBI:29105"/>
    </cofactor>
</comment>
<dbReference type="GO" id="GO:0046513">
    <property type="term" value="P:ceramide biosynthetic process"/>
    <property type="evidence" value="ECO:0007669"/>
    <property type="project" value="TreeGrafter"/>
</dbReference>
<evidence type="ECO:0000313" key="10">
    <source>
        <dbReference type="EMBL" id="OCK83281.1"/>
    </source>
</evidence>
<comment type="subcellular location">
    <subcellularLocation>
        <location evidence="1">Membrane</location>
        <topology evidence="1">Multi-pass membrane protein</topology>
    </subcellularLocation>
</comment>
<keyword evidence="4" id="KW-0378">Hydrolase</keyword>
<dbReference type="PANTHER" id="PTHR46187">
    <property type="entry name" value="ALKALINE CERAMIDASE 3"/>
    <property type="match status" value="1"/>
</dbReference>
<gene>
    <name evidence="10" type="ORF">K432DRAFT_379680</name>
</gene>
<dbReference type="Proteomes" id="UP000250266">
    <property type="component" value="Unassembled WGS sequence"/>
</dbReference>
<dbReference type="AlphaFoldDB" id="A0A8E2EFW7"/>
<evidence type="ECO:0000313" key="11">
    <source>
        <dbReference type="Proteomes" id="UP000250266"/>
    </source>
</evidence>
<name>A0A8E2EFW7_9PEZI</name>
<dbReference type="PANTHER" id="PTHR46187:SF1">
    <property type="entry name" value="ALKALINE PHYTOCERAMIDASE"/>
    <property type="match status" value="1"/>
</dbReference>
<accession>A0A8E2EFW7</accession>
<keyword evidence="8" id="KW-0862">Zinc</keyword>
<proteinExistence type="inferred from homology"/>
<feature type="transmembrane region" description="Helical" evidence="9">
    <location>
        <begin position="128"/>
        <end position="144"/>
    </location>
</feature>
<feature type="transmembrane region" description="Helical" evidence="9">
    <location>
        <begin position="150"/>
        <end position="167"/>
    </location>
</feature>
<dbReference type="EMBL" id="KV744865">
    <property type="protein sequence ID" value="OCK83281.1"/>
    <property type="molecule type" value="Genomic_DNA"/>
</dbReference>
<evidence type="ECO:0000256" key="4">
    <source>
        <dbReference type="ARBA" id="ARBA00022801"/>
    </source>
</evidence>
<protein>
    <submittedName>
        <fullName evidence="10">Alkaline ceramidase family protein</fullName>
    </submittedName>
</protein>
<evidence type="ECO:0000256" key="7">
    <source>
        <dbReference type="PIRSR" id="PIRSR608901-1"/>
    </source>
</evidence>
<keyword evidence="3 9" id="KW-0812">Transmembrane</keyword>
<evidence type="ECO:0000256" key="3">
    <source>
        <dbReference type="ARBA" id="ARBA00022692"/>
    </source>
</evidence>
<dbReference type="GO" id="GO:0046872">
    <property type="term" value="F:metal ion binding"/>
    <property type="evidence" value="ECO:0007669"/>
    <property type="project" value="UniProtKB-KW"/>
</dbReference>
<comment type="similarity">
    <text evidence="2">Belongs to the alkaline ceramidase family.</text>
</comment>
<sequence>MNIFTSQCYPDIPKPPAWGAPESQANFCEEDYIITSYIAEFVNTLTNLTYIIYAIHGLRRLRGNSGGPFSFLGFPYWGLAAVGICSGYFHGTLKYHSQMSDELSMLVATGLVLHRVLTFDGTPAYRRNGAVILLGILIPISVYHCVADETLVHVMTFGVMIVAIGVKTRQLVRLRIKDSDVRMKVRKLERFGACCAGLGFFLWNIDLHFCPTLTKLKRRIGLPFGMLLELHGWWHVLTAICAYIFMALTEYLTSDNLALGDRIEEGFVWPVRAVLRDVKGNENQKKKER</sequence>
<reference evidence="10 11" key="1">
    <citation type="journal article" date="2016" name="Nat. Commun.">
        <title>Ectomycorrhizal ecology is imprinted in the genome of the dominant symbiotic fungus Cenococcum geophilum.</title>
        <authorList>
            <consortium name="DOE Joint Genome Institute"/>
            <person name="Peter M."/>
            <person name="Kohler A."/>
            <person name="Ohm R.A."/>
            <person name="Kuo A."/>
            <person name="Krutzmann J."/>
            <person name="Morin E."/>
            <person name="Arend M."/>
            <person name="Barry K.W."/>
            <person name="Binder M."/>
            <person name="Choi C."/>
            <person name="Clum A."/>
            <person name="Copeland A."/>
            <person name="Grisel N."/>
            <person name="Haridas S."/>
            <person name="Kipfer T."/>
            <person name="LaButti K."/>
            <person name="Lindquist E."/>
            <person name="Lipzen A."/>
            <person name="Maire R."/>
            <person name="Meier B."/>
            <person name="Mihaltcheva S."/>
            <person name="Molinier V."/>
            <person name="Murat C."/>
            <person name="Poggeler S."/>
            <person name="Quandt C.A."/>
            <person name="Sperisen C."/>
            <person name="Tritt A."/>
            <person name="Tisserant E."/>
            <person name="Crous P.W."/>
            <person name="Henrissat B."/>
            <person name="Nehls U."/>
            <person name="Egli S."/>
            <person name="Spatafora J.W."/>
            <person name="Grigoriev I.V."/>
            <person name="Martin F.M."/>
        </authorList>
    </citation>
    <scope>NUCLEOTIDE SEQUENCE [LARGE SCALE GENOMIC DNA]</scope>
    <source>
        <strain evidence="10 11">CBS 459.81</strain>
    </source>
</reference>
<dbReference type="InterPro" id="IPR008901">
    <property type="entry name" value="ACER"/>
</dbReference>
<organism evidence="10 11">
    <name type="scientific">Lepidopterella palustris CBS 459.81</name>
    <dbReference type="NCBI Taxonomy" id="1314670"/>
    <lineage>
        <taxon>Eukaryota</taxon>
        <taxon>Fungi</taxon>
        <taxon>Dikarya</taxon>
        <taxon>Ascomycota</taxon>
        <taxon>Pezizomycotina</taxon>
        <taxon>Dothideomycetes</taxon>
        <taxon>Pleosporomycetidae</taxon>
        <taxon>Mytilinidiales</taxon>
        <taxon>Argynnaceae</taxon>
        <taxon>Lepidopterella</taxon>
    </lineage>
</organism>
<dbReference type="Pfam" id="PF05875">
    <property type="entry name" value="Ceramidase"/>
    <property type="match status" value="1"/>
</dbReference>
<evidence type="ECO:0000256" key="2">
    <source>
        <dbReference type="ARBA" id="ARBA00009780"/>
    </source>
</evidence>
<keyword evidence="11" id="KW-1185">Reference proteome</keyword>
<keyword evidence="6 9" id="KW-0472">Membrane</keyword>
<dbReference type="OrthoDB" id="187171at2759"/>
<evidence type="ECO:0000256" key="1">
    <source>
        <dbReference type="ARBA" id="ARBA00004141"/>
    </source>
</evidence>
<evidence type="ECO:0000256" key="9">
    <source>
        <dbReference type="SAM" id="Phobius"/>
    </source>
</evidence>
<feature type="binding site" evidence="8">
    <location>
        <position position="90"/>
    </location>
    <ligand>
        <name>Zn(2+)</name>
        <dbReference type="ChEBI" id="CHEBI:29105"/>
        <note>catalytic</note>
    </ligand>
</feature>
<dbReference type="GO" id="GO:0046514">
    <property type="term" value="P:ceramide catabolic process"/>
    <property type="evidence" value="ECO:0007669"/>
    <property type="project" value="TreeGrafter"/>
</dbReference>
<feature type="binding site" evidence="7">
    <location>
        <position position="29"/>
    </location>
    <ligand>
        <name>Ca(2+)</name>
        <dbReference type="ChEBI" id="CHEBI:29108"/>
    </ligand>
</feature>
<feature type="binding site" evidence="7">
    <location>
        <position position="40"/>
    </location>
    <ligand>
        <name>Ca(2+)</name>
        <dbReference type="ChEBI" id="CHEBI:29108"/>
    </ligand>
</feature>
<evidence type="ECO:0000256" key="5">
    <source>
        <dbReference type="ARBA" id="ARBA00022989"/>
    </source>
</evidence>
<feature type="transmembrane region" description="Helical" evidence="9">
    <location>
        <begin position="69"/>
        <end position="91"/>
    </location>
</feature>
<feature type="transmembrane region" description="Helical" evidence="9">
    <location>
        <begin position="188"/>
        <end position="205"/>
    </location>
</feature>
<evidence type="ECO:0000256" key="8">
    <source>
        <dbReference type="PIRSR" id="PIRSR608901-2"/>
    </source>
</evidence>